<dbReference type="GO" id="GO:0000428">
    <property type="term" value="C:DNA-directed RNA polymerase complex"/>
    <property type="evidence" value="ECO:0007669"/>
    <property type="project" value="UniProtKB-KW"/>
</dbReference>
<comment type="subunit">
    <text evidence="8 10">The RNAP catalytic core consists of 2 alpha, 1 beta, 1 beta' and 1 omega subunit. When a sigma factor is associated with the core the holoenzyme is formed, which can initiate transcription.</text>
</comment>
<dbReference type="InterPro" id="IPR037034">
    <property type="entry name" value="RNA_pol_Rpb2_2_sf"/>
</dbReference>
<feature type="domain" description="DNA-directed RNA polymerase beta subunit external 1" evidence="16">
    <location>
        <begin position="610"/>
        <end position="675"/>
    </location>
</feature>
<evidence type="ECO:0000259" key="16">
    <source>
        <dbReference type="Pfam" id="PF10385"/>
    </source>
</evidence>
<dbReference type="Gene3D" id="2.40.50.100">
    <property type="match status" value="1"/>
</dbReference>
<evidence type="ECO:0000256" key="7">
    <source>
        <dbReference type="ARBA" id="ARBA00048552"/>
    </source>
</evidence>
<dbReference type="Pfam" id="PF00562">
    <property type="entry name" value="RNA_pol_Rpb2_6"/>
    <property type="match status" value="1"/>
</dbReference>
<dbReference type="FunFam" id="2.40.50.100:FF:000006">
    <property type="entry name" value="DNA-directed RNA polymerase subunit beta"/>
    <property type="match status" value="1"/>
</dbReference>
<comment type="function">
    <text evidence="8 10">DNA-dependent RNA polymerase catalyzes the transcription of DNA into RNA using the four ribonucleoside triphosphates as substrates.</text>
</comment>
<proteinExistence type="inferred from homology"/>
<dbReference type="EMBL" id="FOXP01000002">
    <property type="protein sequence ID" value="SFP46258.1"/>
    <property type="molecule type" value="Genomic_DNA"/>
</dbReference>
<dbReference type="InterPro" id="IPR007645">
    <property type="entry name" value="RNA_pol_Rpb2_3"/>
</dbReference>
<dbReference type="PANTHER" id="PTHR20856">
    <property type="entry name" value="DNA-DIRECTED RNA POLYMERASE I SUBUNIT 2"/>
    <property type="match status" value="1"/>
</dbReference>
<dbReference type="EC" id="2.7.7.6" evidence="8 10"/>
<feature type="domain" description="RNA polymerase Rpb2" evidence="15">
    <location>
        <begin position="532"/>
        <end position="600"/>
    </location>
</feature>
<dbReference type="InterPro" id="IPR037033">
    <property type="entry name" value="DNA-dir_RNAP_su2_hyb_sf"/>
</dbReference>
<dbReference type="NCBIfam" id="TIGR02013">
    <property type="entry name" value="rpoB"/>
    <property type="match status" value="1"/>
</dbReference>
<dbReference type="InterPro" id="IPR007121">
    <property type="entry name" value="RNA_pol_bsu_CS"/>
</dbReference>
<evidence type="ECO:0000256" key="8">
    <source>
        <dbReference type="HAMAP-Rule" id="MF_01321"/>
    </source>
</evidence>
<evidence type="ECO:0000313" key="18">
    <source>
        <dbReference type="Proteomes" id="UP000199586"/>
    </source>
</evidence>
<keyword evidence="5 8" id="KW-0548">Nucleotidyltransferase</keyword>
<dbReference type="GO" id="GO:0003677">
    <property type="term" value="F:DNA binding"/>
    <property type="evidence" value="ECO:0007669"/>
    <property type="project" value="UniProtKB-UniRule"/>
</dbReference>
<dbReference type="OrthoDB" id="9803954at2"/>
<feature type="domain" description="RNA polymerase Rpb2" evidence="13">
    <location>
        <begin position="168"/>
        <end position="240"/>
    </location>
</feature>
<dbReference type="Gene3D" id="2.40.270.10">
    <property type="entry name" value="DNA-directed RNA polymerase, subunit 2, domain 6"/>
    <property type="match status" value="1"/>
</dbReference>
<dbReference type="InterPro" id="IPR019462">
    <property type="entry name" value="DNA-dir_RNA_pol_bsu_external_1"/>
</dbReference>
<feature type="domain" description="RNA polymerase Rpb2" evidence="12">
    <location>
        <begin position="1304"/>
        <end position="1378"/>
    </location>
</feature>
<dbReference type="STRING" id="634430.SAMN04488241_10286"/>
<evidence type="ECO:0000259" key="12">
    <source>
        <dbReference type="Pfam" id="PF04560"/>
    </source>
</evidence>
<gene>
    <name evidence="8" type="primary">rpoB</name>
    <name evidence="17" type="ORF">SAMN04488241_10286</name>
</gene>
<dbReference type="InterPro" id="IPR007641">
    <property type="entry name" value="RNA_pol_Rpb2_7"/>
</dbReference>
<keyword evidence="3 8" id="KW-0240">DNA-directed RNA polymerase</keyword>
<dbReference type="Gene3D" id="3.90.1110.10">
    <property type="entry name" value="RNA polymerase Rpb2, domain 2"/>
    <property type="match status" value="1"/>
</dbReference>
<dbReference type="PROSITE" id="PS01166">
    <property type="entry name" value="RNA_POL_BETA"/>
    <property type="match status" value="1"/>
</dbReference>
<evidence type="ECO:0000256" key="5">
    <source>
        <dbReference type="ARBA" id="ARBA00022695"/>
    </source>
</evidence>
<keyword evidence="18" id="KW-1185">Reference proteome</keyword>
<evidence type="ECO:0000256" key="10">
    <source>
        <dbReference type="RuleBase" id="RU363031"/>
    </source>
</evidence>
<dbReference type="Proteomes" id="UP000199586">
    <property type="component" value="Unassembled WGS sequence"/>
</dbReference>
<evidence type="ECO:0000259" key="13">
    <source>
        <dbReference type="Pfam" id="PF04561"/>
    </source>
</evidence>
<dbReference type="RefSeq" id="WP_093331065.1">
    <property type="nucleotide sequence ID" value="NZ_FOXP01000002.1"/>
</dbReference>
<keyword evidence="4 8" id="KW-0808">Transferase</keyword>
<dbReference type="InterPro" id="IPR010243">
    <property type="entry name" value="RNA_pol_bsu_bac"/>
</dbReference>
<dbReference type="Pfam" id="PF04561">
    <property type="entry name" value="RNA_pol_Rpb2_2"/>
    <property type="match status" value="2"/>
</dbReference>
<dbReference type="Pfam" id="PF04563">
    <property type="entry name" value="RNA_pol_Rpb2_1"/>
    <property type="match status" value="1"/>
</dbReference>
<evidence type="ECO:0000256" key="9">
    <source>
        <dbReference type="RuleBase" id="RU000434"/>
    </source>
</evidence>
<dbReference type="Gene3D" id="2.30.150.10">
    <property type="entry name" value="DNA-directed RNA polymerase, beta subunit, external 1 domain"/>
    <property type="match status" value="1"/>
</dbReference>
<dbReference type="InterPro" id="IPR015712">
    <property type="entry name" value="DNA-dir_RNA_pol_su2"/>
</dbReference>
<dbReference type="FunFam" id="3.90.1800.10:FF:000001">
    <property type="entry name" value="DNA-directed RNA polymerase subunit beta"/>
    <property type="match status" value="1"/>
</dbReference>
<evidence type="ECO:0000256" key="1">
    <source>
        <dbReference type="ARBA" id="ARBA00007616"/>
    </source>
</evidence>
<comment type="catalytic activity">
    <reaction evidence="7 8 10">
        <text>RNA(n) + a ribonucleoside 5'-triphosphate = RNA(n+1) + diphosphate</text>
        <dbReference type="Rhea" id="RHEA:21248"/>
        <dbReference type="Rhea" id="RHEA-COMP:14527"/>
        <dbReference type="Rhea" id="RHEA-COMP:17342"/>
        <dbReference type="ChEBI" id="CHEBI:33019"/>
        <dbReference type="ChEBI" id="CHEBI:61557"/>
        <dbReference type="ChEBI" id="CHEBI:140395"/>
        <dbReference type="EC" id="2.7.7.6"/>
    </reaction>
</comment>
<dbReference type="HAMAP" id="MF_01321">
    <property type="entry name" value="RNApol_bact_RpoB"/>
    <property type="match status" value="1"/>
</dbReference>
<dbReference type="CDD" id="cd00653">
    <property type="entry name" value="RNA_pol_B_RPB2"/>
    <property type="match status" value="1"/>
</dbReference>
<feature type="domain" description="RNA polymerase beta subunit protrusion" evidence="14">
    <location>
        <begin position="40"/>
        <end position="516"/>
    </location>
</feature>
<dbReference type="GO" id="GO:0006351">
    <property type="term" value="P:DNA-templated transcription"/>
    <property type="evidence" value="ECO:0007669"/>
    <property type="project" value="UniProtKB-UniRule"/>
</dbReference>
<dbReference type="SUPFAM" id="SSF64484">
    <property type="entry name" value="beta and beta-prime subunits of DNA dependent RNA-polymerase"/>
    <property type="match status" value="1"/>
</dbReference>
<comment type="similarity">
    <text evidence="2">In the C-terminal section; belongs to the RNA polymerase beta' chain family.</text>
</comment>
<dbReference type="InterPro" id="IPR014724">
    <property type="entry name" value="RNA_pol_RPB2_OB-fold"/>
</dbReference>
<dbReference type="InterPro" id="IPR007642">
    <property type="entry name" value="RNA_pol_Rpb2_2"/>
</dbReference>
<dbReference type="Gene3D" id="3.90.1800.10">
    <property type="entry name" value="RNA polymerase alpha subunit dimerisation domain"/>
    <property type="match status" value="1"/>
</dbReference>
<keyword evidence="6 8" id="KW-0804">Transcription</keyword>
<accession>A0A1I5QIZ3</accession>
<dbReference type="GO" id="GO:0003899">
    <property type="term" value="F:DNA-directed RNA polymerase activity"/>
    <property type="evidence" value="ECO:0007669"/>
    <property type="project" value="UniProtKB-UniRule"/>
</dbReference>
<dbReference type="InterPro" id="IPR007644">
    <property type="entry name" value="RNA_pol_bsu_protrusion"/>
</dbReference>
<dbReference type="InterPro" id="IPR042107">
    <property type="entry name" value="DNA-dir_RNA_pol_bsu_ext_1_sf"/>
</dbReference>
<name>A0A1I5QIZ3_9SPHN</name>
<dbReference type="InterPro" id="IPR007120">
    <property type="entry name" value="DNA-dir_RNAP_su2_dom"/>
</dbReference>
<evidence type="ECO:0000313" key="17">
    <source>
        <dbReference type="EMBL" id="SFP46258.1"/>
    </source>
</evidence>
<evidence type="ECO:0000259" key="14">
    <source>
        <dbReference type="Pfam" id="PF04563"/>
    </source>
</evidence>
<dbReference type="NCBIfam" id="NF001616">
    <property type="entry name" value="PRK00405.1"/>
    <property type="match status" value="1"/>
</dbReference>
<dbReference type="Pfam" id="PF04560">
    <property type="entry name" value="RNA_pol_Rpb2_7"/>
    <property type="match status" value="1"/>
</dbReference>
<dbReference type="Gene3D" id="3.90.1100.10">
    <property type="match status" value="2"/>
</dbReference>
<comment type="similarity">
    <text evidence="1">In the N-terminal section; belongs to the RNA polymerase beta chain family.</text>
</comment>
<dbReference type="Gene3D" id="2.40.50.150">
    <property type="match status" value="1"/>
</dbReference>
<evidence type="ECO:0000259" key="15">
    <source>
        <dbReference type="Pfam" id="PF04565"/>
    </source>
</evidence>
<evidence type="ECO:0000259" key="11">
    <source>
        <dbReference type="Pfam" id="PF00562"/>
    </source>
</evidence>
<dbReference type="GO" id="GO:0032549">
    <property type="term" value="F:ribonucleoside binding"/>
    <property type="evidence" value="ECO:0007669"/>
    <property type="project" value="InterPro"/>
</dbReference>
<sequence length="1395" mass="154074">MATKAIDGATARREHKGGTAKRRIRKVFGNIHEVVQMPNLIEVQRESYEQFLRSDKSTGHVSGLEKTLRSVFPIQDFAGTAYLDFDDYVLEPPKFDVEECRQRGITYAAPMRVTLRLTAFEVDPDTEAKSVIDIKEQDVYMGDMPLMTENGTFFINGTERVIVSQMHRSPGVLFDHDRGKTHASGKYLFAARVIPYRGSWLDFEFDAKDIVNVRIDRKRKLPVTALLFALGMTSEDILSHFYNRVSYVRGQGGWVIPFAAENWRGVKPLFDIVDAKSGEVVFAAQQKISPRAANKAAKDGLAELLIPTEEIYGRYSAFDLINEATGEIYVEAGDEIGPDNLEKLDQAGITEVELLDIDHVSTGPWIRNTLKADKAEEREQALSDIYRVMRPGEPPTLETAESLFAGLFFDPDRYDLSAVGRVKLNMRLDLDAEDTVTTLRTEDILAVIKTLVDLKDGKGEIDDIDNLGNRRVRSVGELLENQYRVGLLRMERAVKERMSSVDVSTVMPNDLINAKPAVAAVREFFGSSQLSQFMDQTNPLSEVTHKRRVSALGPGGLTRERAGFEVRDVHPTHYGRICPIETPEGPNIGLINSLASFSRVNKYGFIETPYRKIIDGKVTNDVVYLSAMEEAKHTIAQASAELDESGAFTDDLVSARQAGEFLMALPDTITLMDVSPKQLVSVAASLIPFLENDDANRALMGSNMQRQAVPLVRAEAPFVGTGMEETVARDSGAAISAKRAGIVDQVDASRIVIRATGDVDAGKSGVDIYTLMKFQRSNQSTCINQRPLVKVGDVVMAGDVLADGPSTEFGELALGRNALVAFMPWNGYNYEDSILISERIVKDDVFTSIHIDEFEVMARDTKLGPEDITRDIPNVGEEALRNLDEAGIVYIGAEVEPGDILVGKITPKGESPMTPEEKLLRAIFGEKASDVRDTSLRLPPGVSGTIVDVRVFNRHGIDKDERAMAIEREEIERLKKDSDDERAILNRATWSRLREMLLDQTATAVPKGGPKKGAVIDMATLDSVDRHEWWKFAVADDKVQGDLEAVKQQYDDAAGLIRAKFEDRREKLERGDELPPGVLKMVKVFVAVKRKLQPGDKMAGRHGNKGVISRILPQEDMPFLADGTPVDLVLNPLGVPSRMNVGQIFETHLGWAARGLGQQIAHQLEEWREANPDAKAGAMPDAVKDRLKEVYGEHYVDDIEARDGQEIVELAENLRGGVPMGTPVFDGAVEADVAAMLELAGLDVSGQSDLFDGRTGDKFDRKVTVGIIYMLKLHHLVDDKIHARSIGPYSLVTQQPLGGKAQFGGQRFGEMEVWALQAYGAAYTLQEMLTVKSDDVVGRTKVYEAIVKGDDTFEAGIPESFNVLVKEMRSLGLNVDLKNAEEASEDDDGVALAAE</sequence>
<protein>
    <recommendedName>
        <fullName evidence="8 10">DNA-directed RNA polymerase subunit beta</fullName>
        <shortName evidence="8">RNAP subunit beta</shortName>
        <ecNumber evidence="8 10">2.7.7.6</ecNumber>
    </recommendedName>
    <alternativeName>
        <fullName evidence="8">RNA polymerase subunit beta</fullName>
    </alternativeName>
    <alternativeName>
        <fullName evidence="8">Transcriptase subunit beta</fullName>
    </alternativeName>
</protein>
<feature type="domain" description="DNA-directed RNA polymerase subunit 2 hybrid-binding" evidence="11">
    <location>
        <begin position="737"/>
        <end position="1302"/>
    </location>
</feature>
<organism evidence="17 18">
    <name type="scientific">Sphingomonas rubra</name>
    <dbReference type="NCBI Taxonomy" id="634430"/>
    <lineage>
        <taxon>Bacteria</taxon>
        <taxon>Pseudomonadati</taxon>
        <taxon>Pseudomonadota</taxon>
        <taxon>Alphaproteobacteria</taxon>
        <taxon>Sphingomonadales</taxon>
        <taxon>Sphingomonadaceae</taxon>
        <taxon>Sphingomonas</taxon>
    </lineage>
</organism>
<evidence type="ECO:0000256" key="2">
    <source>
        <dbReference type="ARBA" id="ARBA00009839"/>
    </source>
</evidence>
<dbReference type="Pfam" id="PF10385">
    <property type="entry name" value="RNA_pol_Rpb2_45"/>
    <property type="match status" value="1"/>
</dbReference>
<comment type="similarity">
    <text evidence="8 9">Belongs to the RNA polymerase beta chain family.</text>
</comment>
<evidence type="ECO:0000256" key="4">
    <source>
        <dbReference type="ARBA" id="ARBA00022679"/>
    </source>
</evidence>
<dbReference type="Pfam" id="PF04565">
    <property type="entry name" value="RNA_pol_Rpb2_3"/>
    <property type="match status" value="1"/>
</dbReference>
<evidence type="ECO:0000256" key="3">
    <source>
        <dbReference type="ARBA" id="ARBA00022478"/>
    </source>
</evidence>
<reference evidence="17 18" key="1">
    <citation type="submission" date="2016-10" db="EMBL/GenBank/DDBJ databases">
        <authorList>
            <person name="de Groot N.N."/>
        </authorList>
    </citation>
    <scope>NUCLEOTIDE SEQUENCE [LARGE SCALE GENOMIC DNA]</scope>
    <source>
        <strain evidence="17 18">CGMCC 1.9113</strain>
    </source>
</reference>
<feature type="domain" description="RNA polymerase Rpb2" evidence="13">
    <location>
        <begin position="368"/>
        <end position="473"/>
    </location>
</feature>
<evidence type="ECO:0000256" key="6">
    <source>
        <dbReference type="ARBA" id="ARBA00023163"/>
    </source>
</evidence>